<feature type="region of interest" description="Disordered" evidence="1">
    <location>
        <begin position="1"/>
        <end position="32"/>
    </location>
</feature>
<dbReference type="RefSeq" id="WP_102211757.1">
    <property type="nucleotide sequence ID" value="NZ_PNHF01000001.1"/>
</dbReference>
<evidence type="ECO:0000313" key="3">
    <source>
        <dbReference type="Proteomes" id="UP000235363"/>
    </source>
</evidence>
<accession>A0A2N6T251</accession>
<proteinExistence type="predicted"/>
<dbReference type="EMBL" id="PNHF01000001">
    <property type="protein sequence ID" value="PMC63399.1"/>
    <property type="molecule type" value="Genomic_DNA"/>
</dbReference>
<reference evidence="2 3" key="1">
    <citation type="submission" date="2017-09" db="EMBL/GenBank/DDBJ databases">
        <title>Bacterial strain isolated from the female urinary microbiota.</title>
        <authorList>
            <person name="Thomas-White K."/>
            <person name="Kumar N."/>
            <person name="Forster S."/>
            <person name="Putonti C."/>
            <person name="Lawley T."/>
            <person name="Wolfe A.J."/>
        </authorList>
    </citation>
    <scope>NUCLEOTIDE SEQUENCE [LARGE SCALE GENOMIC DNA]</scope>
    <source>
        <strain evidence="2 3">UMB0908</strain>
    </source>
</reference>
<dbReference type="Proteomes" id="UP000235363">
    <property type="component" value="Unassembled WGS sequence"/>
</dbReference>
<sequence>MTNLPQLTLFEDPEEPPAPGPSAERWETSPQSCPICGHQESSGWLVRINHGVGADGWPDGVHPIYGSQCLAQNLVTGHLRRTAGTDDPHIDAYIERGRALGLDVDQIMADAQRIFHDHSGLRIPAGHTVMRIENWQPSPHMVNVDMGDKPPSECADDFDHHRRQELGQSHDRDGDVFTIHHDGYPGIYQRIWWEIAT</sequence>
<dbReference type="AlphaFoldDB" id="A0A2N6T251"/>
<comment type="caution">
    <text evidence="2">The sequence shown here is derived from an EMBL/GenBank/DDBJ whole genome shotgun (WGS) entry which is preliminary data.</text>
</comment>
<protein>
    <submittedName>
        <fullName evidence="2">Uncharacterized protein</fullName>
    </submittedName>
</protein>
<gene>
    <name evidence="2" type="ORF">CJ204_00845</name>
</gene>
<organism evidence="2 3">
    <name type="scientific">Corynebacterium xerosis</name>
    <dbReference type="NCBI Taxonomy" id="1725"/>
    <lineage>
        <taxon>Bacteria</taxon>
        <taxon>Bacillati</taxon>
        <taxon>Actinomycetota</taxon>
        <taxon>Actinomycetes</taxon>
        <taxon>Mycobacteriales</taxon>
        <taxon>Corynebacteriaceae</taxon>
        <taxon>Corynebacterium</taxon>
    </lineage>
</organism>
<name>A0A2N6T251_9CORY</name>
<evidence type="ECO:0000313" key="2">
    <source>
        <dbReference type="EMBL" id="PMC63399.1"/>
    </source>
</evidence>
<evidence type="ECO:0000256" key="1">
    <source>
        <dbReference type="SAM" id="MobiDB-lite"/>
    </source>
</evidence>